<proteinExistence type="predicted"/>
<name>A0ACC2HN10_DALPE</name>
<gene>
    <name evidence="1" type="ORF">DPEC_G00013730</name>
</gene>
<organism evidence="1 2">
    <name type="scientific">Dallia pectoralis</name>
    <name type="common">Alaska blackfish</name>
    <dbReference type="NCBI Taxonomy" id="75939"/>
    <lineage>
        <taxon>Eukaryota</taxon>
        <taxon>Metazoa</taxon>
        <taxon>Chordata</taxon>
        <taxon>Craniata</taxon>
        <taxon>Vertebrata</taxon>
        <taxon>Euteleostomi</taxon>
        <taxon>Actinopterygii</taxon>
        <taxon>Neopterygii</taxon>
        <taxon>Teleostei</taxon>
        <taxon>Protacanthopterygii</taxon>
        <taxon>Esociformes</taxon>
        <taxon>Umbridae</taxon>
        <taxon>Dallia</taxon>
    </lineage>
</organism>
<accession>A0ACC2HN10</accession>
<reference evidence="1" key="1">
    <citation type="submission" date="2021-05" db="EMBL/GenBank/DDBJ databases">
        <authorList>
            <person name="Pan Q."/>
            <person name="Jouanno E."/>
            <person name="Zahm M."/>
            <person name="Klopp C."/>
            <person name="Cabau C."/>
            <person name="Louis A."/>
            <person name="Berthelot C."/>
            <person name="Parey E."/>
            <person name="Roest Crollius H."/>
            <person name="Montfort J."/>
            <person name="Robinson-Rechavi M."/>
            <person name="Bouchez O."/>
            <person name="Lampietro C."/>
            <person name="Lopez Roques C."/>
            <person name="Donnadieu C."/>
            <person name="Postlethwait J."/>
            <person name="Bobe J."/>
            <person name="Dillon D."/>
            <person name="Chandos A."/>
            <person name="von Hippel F."/>
            <person name="Guiguen Y."/>
        </authorList>
    </citation>
    <scope>NUCLEOTIDE SEQUENCE</scope>
    <source>
        <strain evidence="1">YG-Jan2019</strain>
    </source>
</reference>
<keyword evidence="2" id="KW-1185">Reference proteome</keyword>
<sequence>MFTPVFTFIPDTQLRAAAPSKVYPRLQLGGPSEGFSFPLSLWPGSPLHPTIEAARRCAPSGHGPADPGDPGPACSLPSPQTSHFLAHFRDLGSEWSSIVLP</sequence>
<comment type="caution">
    <text evidence="1">The sequence shown here is derived from an EMBL/GenBank/DDBJ whole genome shotgun (WGS) entry which is preliminary data.</text>
</comment>
<evidence type="ECO:0000313" key="1">
    <source>
        <dbReference type="EMBL" id="KAJ8017050.1"/>
    </source>
</evidence>
<protein>
    <submittedName>
        <fullName evidence="1">Uncharacterized protein</fullName>
    </submittedName>
</protein>
<dbReference type="Proteomes" id="UP001157502">
    <property type="component" value="Chromosome 1"/>
</dbReference>
<dbReference type="EMBL" id="CM055728">
    <property type="protein sequence ID" value="KAJ8017050.1"/>
    <property type="molecule type" value="Genomic_DNA"/>
</dbReference>
<evidence type="ECO:0000313" key="2">
    <source>
        <dbReference type="Proteomes" id="UP001157502"/>
    </source>
</evidence>